<dbReference type="Gene3D" id="3.30.450.40">
    <property type="match status" value="1"/>
</dbReference>
<dbReference type="Pfam" id="PF07228">
    <property type="entry name" value="SpoIIE"/>
    <property type="match status" value="1"/>
</dbReference>
<keyword evidence="1" id="KW-0378">Hydrolase</keyword>
<feature type="domain" description="PPM-type phosphatase" evidence="2">
    <location>
        <begin position="248"/>
        <end position="466"/>
    </location>
</feature>
<dbReference type="SMART" id="SM00331">
    <property type="entry name" value="PP2C_SIG"/>
    <property type="match status" value="1"/>
</dbReference>
<dbReference type="GO" id="GO:0016791">
    <property type="term" value="F:phosphatase activity"/>
    <property type="evidence" value="ECO:0007669"/>
    <property type="project" value="TreeGrafter"/>
</dbReference>
<evidence type="ECO:0000259" key="2">
    <source>
        <dbReference type="SMART" id="SM00331"/>
    </source>
</evidence>
<dbReference type="Proteomes" id="UP000641386">
    <property type="component" value="Unassembled WGS sequence"/>
</dbReference>
<reference evidence="3" key="1">
    <citation type="journal article" date="2014" name="Int. J. Syst. Evol. Microbiol.">
        <title>Complete genome sequence of Corynebacterium casei LMG S-19264T (=DSM 44701T), isolated from a smear-ripened cheese.</title>
        <authorList>
            <consortium name="US DOE Joint Genome Institute (JGI-PGF)"/>
            <person name="Walter F."/>
            <person name="Albersmeier A."/>
            <person name="Kalinowski J."/>
            <person name="Ruckert C."/>
        </authorList>
    </citation>
    <scope>NUCLEOTIDE SEQUENCE</scope>
    <source>
        <strain evidence="3">JCM 3302</strain>
    </source>
</reference>
<dbReference type="InterPro" id="IPR003594">
    <property type="entry name" value="HATPase_dom"/>
</dbReference>
<organism evidence="3 4">
    <name type="scientific">Streptomyces spiralis</name>
    <dbReference type="NCBI Taxonomy" id="66376"/>
    <lineage>
        <taxon>Bacteria</taxon>
        <taxon>Bacillati</taxon>
        <taxon>Actinomycetota</taxon>
        <taxon>Actinomycetes</taxon>
        <taxon>Kitasatosporales</taxon>
        <taxon>Streptomycetaceae</taxon>
        <taxon>Streptomyces</taxon>
    </lineage>
</organism>
<protein>
    <recommendedName>
        <fullName evidence="2">PPM-type phosphatase domain-containing protein</fullName>
    </recommendedName>
</protein>
<dbReference type="SUPFAM" id="SSF55874">
    <property type="entry name" value="ATPase domain of HSP90 chaperone/DNA topoisomerase II/histidine kinase"/>
    <property type="match status" value="1"/>
</dbReference>
<reference evidence="3" key="2">
    <citation type="submission" date="2020-09" db="EMBL/GenBank/DDBJ databases">
        <authorList>
            <person name="Sun Q."/>
            <person name="Ohkuma M."/>
        </authorList>
    </citation>
    <scope>NUCLEOTIDE SEQUENCE</scope>
    <source>
        <strain evidence="3">JCM 3302</strain>
    </source>
</reference>
<keyword evidence="4" id="KW-1185">Reference proteome</keyword>
<dbReference type="Pfam" id="PF13581">
    <property type="entry name" value="HATPase_c_2"/>
    <property type="match status" value="1"/>
</dbReference>
<dbReference type="Gene3D" id="3.30.565.10">
    <property type="entry name" value="Histidine kinase-like ATPase, C-terminal domain"/>
    <property type="match status" value="1"/>
</dbReference>
<gene>
    <name evidence="3" type="ORF">GCM10014715_33650</name>
</gene>
<dbReference type="PANTHER" id="PTHR43156">
    <property type="entry name" value="STAGE II SPORULATION PROTEIN E-RELATED"/>
    <property type="match status" value="1"/>
</dbReference>
<evidence type="ECO:0000313" key="3">
    <source>
        <dbReference type="EMBL" id="GHE76073.1"/>
    </source>
</evidence>
<dbReference type="SUPFAM" id="SSF81606">
    <property type="entry name" value="PP2C-like"/>
    <property type="match status" value="1"/>
</dbReference>
<dbReference type="Gene3D" id="3.60.40.10">
    <property type="entry name" value="PPM-type phosphatase domain"/>
    <property type="match status" value="1"/>
</dbReference>
<dbReference type="RefSeq" id="WP_308438577.1">
    <property type="nucleotide sequence ID" value="NZ_BNBC01000014.1"/>
</dbReference>
<dbReference type="InterPro" id="IPR001932">
    <property type="entry name" value="PPM-type_phosphatase-like_dom"/>
</dbReference>
<dbReference type="InterPro" id="IPR036890">
    <property type="entry name" value="HATPase_C_sf"/>
</dbReference>
<accession>A0A918ZXW5</accession>
<dbReference type="InterPro" id="IPR036457">
    <property type="entry name" value="PPM-type-like_dom_sf"/>
</dbReference>
<evidence type="ECO:0000313" key="4">
    <source>
        <dbReference type="Proteomes" id="UP000641386"/>
    </source>
</evidence>
<dbReference type="InterPro" id="IPR029016">
    <property type="entry name" value="GAF-like_dom_sf"/>
</dbReference>
<dbReference type="FunFam" id="3.30.565.10:FF:000028">
    <property type="entry name" value="PAS sensor protein"/>
    <property type="match status" value="1"/>
</dbReference>
<comment type="caution">
    <text evidence="3">The sequence shown here is derived from an EMBL/GenBank/DDBJ whole genome shotgun (WGS) entry which is preliminary data.</text>
</comment>
<dbReference type="AlphaFoldDB" id="A0A918ZXW5"/>
<dbReference type="SUPFAM" id="SSF55781">
    <property type="entry name" value="GAF domain-like"/>
    <property type="match status" value="1"/>
</dbReference>
<proteinExistence type="predicted"/>
<name>A0A918ZXW5_9ACTN</name>
<sequence length="603" mass="64349">MHGGPAQRVSLWAFRLEDAAGVPEGVLVLYVDTLMQQRARRELDLLQRAAARIGGSLDPRRAAQDLADVLVPALGDLSAVSLAEAVLHGDEPPRIHGGGDLHLRRAAVASAAGPYPDVLLQPGQALPSLLATAELRELQHGRAAVFDPATVATLFDDPAQLRHFVPDGGHSALWAPLFARGLVLGTVAVWRTEQPDAFDEQDVDMLTEIASRSALNVDNARRYLRERRSVLALQQRLLPRPTTDSPAVETAGLYRPAGGGSGISGDWYDVIPLPSFRVALAVGDVSGHGLYATATMGRLRTAVRTLADLELDPTELLTHLDDGVRQLAGESDAQSHVDSTCLYAVYDPISCLCQLASAGHPSPVVVRPDGTVKVVDVSPGPPLGVGGMPFETATVDLEPGSVLALYSKGLIERDAADVESGLRWLTESLAASYGSDRSLADVGRALLAGLGDGRQCDDIALLLARTRALPEESTASWEFTATPAVVSAAREAVARQLTDWGLDELVFTTELIVSELVTNAVRHAGGPIGLWLIRGDVLVCEVTDPSSTQPRLRRARWTDEGGRGLFLVAQLSLRWGSRYGRAGKTIWSEQALAPPAVDFEALM</sequence>
<evidence type="ECO:0000256" key="1">
    <source>
        <dbReference type="ARBA" id="ARBA00022801"/>
    </source>
</evidence>
<dbReference type="EMBL" id="BNBC01000014">
    <property type="protein sequence ID" value="GHE76073.1"/>
    <property type="molecule type" value="Genomic_DNA"/>
</dbReference>
<dbReference type="InterPro" id="IPR052016">
    <property type="entry name" value="Bact_Sigma-Reg"/>
</dbReference>
<dbReference type="PANTHER" id="PTHR43156:SF2">
    <property type="entry name" value="STAGE II SPORULATION PROTEIN E"/>
    <property type="match status" value="1"/>
</dbReference>
<dbReference type="CDD" id="cd16936">
    <property type="entry name" value="HATPase_RsbW-like"/>
    <property type="match status" value="1"/>
</dbReference>